<keyword evidence="1" id="KW-1133">Transmembrane helix</keyword>
<reference evidence="2 3" key="2">
    <citation type="journal article" date="2018" name="Int. J. Syst. Evol. Microbiol.">
        <title>Marinobacterium aestuarii sp. nov., a benzene-degrading marine bacterium isolated from estuary sediment.</title>
        <authorList>
            <person name="Bae S.S."/>
            <person name="Jung J."/>
            <person name="Chung D."/>
            <person name="Baek K."/>
        </authorList>
    </citation>
    <scope>NUCLEOTIDE SEQUENCE [LARGE SCALE GENOMIC DNA]</scope>
    <source>
        <strain evidence="2 3">ST58-10</strain>
    </source>
</reference>
<name>A0A1A9F449_9GAMM</name>
<organism evidence="2 3">
    <name type="scientific">Marinobacterium aestuarii</name>
    <dbReference type="NCBI Taxonomy" id="1821621"/>
    <lineage>
        <taxon>Bacteria</taxon>
        <taxon>Pseudomonadati</taxon>
        <taxon>Pseudomonadota</taxon>
        <taxon>Gammaproteobacteria</taxon>
        <taxon>Oceanospirillales</taxon>
        <taxon>Oceanospirillaceae</taxon>
        <taxon>Marinobacterium</taxon>
    </lineage>
</organism>
<dbReference type="Proteomes" id="UP000078070">
    <property type="component" value="Chromosome"/>
</dbReference>
<reference evidence="3" key="1">
    <citation type="submission" date="2016-05" db="EMBL/GenBank/DDBJ databases">
        <authorList>
            <person name="Baek K."/>
            <person name="Yang S.-J."/>
        </authorList>
    </citation>
    <scope>NUCLEOTIDE SEQUENCE [LARGE SCALE GENOMIC DNA]</scope>
    <source>
        <strain evidence="3">ST58-10</strain>
    </source>
</reference>
<keyword evidence="3" id="KW-1185">Reference proteome</keyword>
<evidence type="ECO:0000256" key="1">
    <source>
        <dbReference type="SAM" id="Phobius"/>
    </source>
</evidence>
<evidence type="ECO:0000313" key="3">
    <source>
        <dbReference type="Proteomes" id="UP000078070"/>
    </source>
</evidence>
<sequence>MRLIGWFLVFSMGFYSVLSLLPLDIIGINISKETIHNIFATVSFFMTLGSFSIMSFPSKVLAAKRQETSKVIEAHEQMYAAQDACEKLEFMVEELEAICKDPSNLPKVVSLLIARERVCQDPDKKAQITQVRISAQRLRRHIKLLEDKAYK</sequence>
<keyword evidence="1" id="KW-0472">Membrane</keyword>
<gene>
    <name evidence="2" type="ORF">A8C75_22620</name>
</gene>
<dbReference type="AlphaFoldDB" id="A0A1A9F449"/>
<dbReference type="KEGG" id="mars:A8C75_22620"/>
<accession>A0A1A9F449</accession>
<evidence type="ECO:0000313" key="2">
    <source>
        <dbReference type="EMBL" id="ANG64996.1"/>
    </source>
</evidence>
<feature type="transmembrane region" description="Helical" evidence="1">
    <location>
        <begin position="35"/>
        <end position="56"/>
    </location>
</feature>
<keyword evidence="1" id="KW-0812">Transmembrane</keyword>
<protein>
    <submittedName>
        <fullName evidence="2">Uncharacterized protein</fullName>
    </submittedName>
</protein>
<dbReference type="EMBL" id="CP015839">
    <property type="protein sequence ID" value="ANG64996.1"/>
    <property type="molecule type" value="Genomic_DNA"/>
</dbReference>
<proteinExistence type="predicted"/>